<comment type="function">
    <text evidence="1">Component of the Mediator complex, a coactivator involved in the regulated transcription of nearly all RNA polymerase II-dependent genes. Mediator functions as a bridge to convey information from gene-specific regulatory proteins to the basal RNA polymerase II transcription machinery. Mediator is recruited to promoters by direct interactions with regulatory proteins and serves as a scaffold for the assembly of a functional preinitiation complex with RNA polymerase II and the general transcription factors.</text>
</comment>
<dbReference type="GO" id="GO:0006370">
    <property type="term" value="P:7-methylguanosine mRNA capping"/>
    <property type="evidence" value="ECO:0007669"/>
    <property type="project" value="UniProtKB-UniRule"/>
</dbReference>
<comment type="subunit">
    <text evidence="1">Component of the Mediator complex.</text>
</comment>
<keyword evidence="2" id="KW-0506">mRNA capping</keyword>
<dbReference type="EMBL" id="JAAAIN010000010">
    <property type="protein sequence ID" value="KAG0323127.1"/>
    <property type="molecule type" value="Genomic_DNA"/>
</dbReference>
<dbReference type="InterPro" id="IPR002877">
    <property type="entry name" value="RNA_MeTrfase_FtsJ_dom"/>
</dbReference>
<keyword evidence="1" id="KW-0010">Activator</keyword>
<comment type="catalytic activity">
    <reaction evidence="2">
        <text>a 5'-end (N(7)-methyl 5'-triphosphoguanosine)-ribonucleoside in mRNA + S-adenosyl-L-methionine = a 5'-end (N(7)-methyl 5'-triphosphoguanosine)-(2'-O-methyl-ribonucleoside) in mRNA + S-adenosyl-L-homocysteine + H(+)</text>
        <dbReference type="Rhea" id="RHEA:67020"/>
        <dbReference type="Rhea" id="RHEA-COMP:17167"/>
        <dbReference type="Rhea" id="RHEA-COMP:17168"/>
        <dbReference type="ChEBI" id="CHEBI:15378"/>
        <dbReference type="ChEBI" id="CHEBI:57856"/>
        <dbReference type="ChEBI" id="CHEBI:59789"/>
        <dbReference type="ChEBI" id="CHEBI:156461"/>
        <dbReference type="ChEBI" id="CHEBI:167609"/>
        <dbReference type="EC" id="2.1.1.57"/>
    </reaction>
</comment>
<dbReference type="PANTHER" id="PTHR16121:SF0">
    <property type="entry name" value="CAP-SPECIFIC MRNA (NUCLEOSIDE-2'-O-)-METHYLTRANSFERASE 1"/>
    <property type="match status" value="1"/>
</dbReference>
<keyword evidence="1" id="KW-0805">Transcription regulation</keyword>
<dbReference type="GO" id="GO:0016592">
    <property type="term" value="C:mediator complex"/>
    <property type="evidence" value="ECO:0007669"/>
    <property type="project" value="InterPro"/>
</dbReference>
<dbReference type="InterPro" id="IPR050851">
    <property type="entry name" value="mRNA_Cap_2O-Ribose_MeTrfase"/>
</dbReference>
<accession>A0A9P6RLX1</accession>
<dbReference type="Pfam" id="PF01728">
    <property type="entry name" value="FtsJ"/>
    <property type="match status" value="1"/>
</dbReference>
<dbReference type="InterPro" id="IPR029063">
    <property type="entry name" value="SAM-dependent_MTases_sf"/>
</dbReference>
<evidence type="ECO:0000256" key="2">
    <source>
        <dbReference type="RuleBase" id="RU368012"/>
    </source>
</evidence>
<evidence type="ECO:0000256" key="3">
    <source>
        <dbReference type="SAM" id="MobiDB-lite"/>
    </source>
</evidence>
<comment type="subcellular location">
    <subcellularLocation>
        <location evidence="1">Nucleus</location>
    </subcellularLocation>
</comment>
<dbReference type="GO" id="GO:0006357">
    <property type="term" value="P:regulation of transcription by RNA polymerase II"/>
    <property type="evidence" value="ECO:0007669"/>
    <property type="project" value="InterPro"/>
</dbReference>
<dbReference type="AlphaFoldDB" id="A0A9P6RLX1"/>
<dbReference type="SUPFAM" id="SSF53335">
    <property type="entry name" value="S-adenosyl-L-methionine-dependent methyltransferases"/>
    <property type="match status" value="1"/>
</dbReference>
<dbReference type="PANTHER" id="PTHR16121">
    <property type="entry name" value="CAP-SPECIFIC MRNA (NUCLEOSIDE-2'-O-)-METHYLTRANSFERASE 1-RELATED"/>
    <property type="match status" value="1"/>
</dbReference>
<dbReference type="OrthoDB" id="10251234at2759"/>
<keyword evidence="1" id="KW-0804">Transcription</keyword>
<dbReference type="GO" id="GO:0003676">
    <property type="term" value="F:nucleic acid binding"/>
    <property type="evidence" value="ECO:0007669"/>
    <property type="project" value="UniProtKB-UniRule"/>
</dbReference>
<dbReference type="GO" id="GO:0004483">
    <property type="term" value="F:methyltransferase cap1 activity"/>
    <property type="evidence" value="ECO:0007669"/>
    <property type="project" value="UniProtKB-UniRule"/>
</dbReference>
<comment type="caution">
    <text evidence="5">The sequence shown here is derived from an EMBL/GenBank/DDBJ whole genome shotgun (WGS) entry which is preliminary data.</text>
</comment>
<organism evidence="5 6">
    <name type="scientific">Linnemannia gamsii</name>
    <dbReference type="NCBI Taxonomy" id="64522"/>
    <lineage>
        <taxon>Eukaryota</taxon>
        <taxon>Fungi</taxon>
        <taxon>Fungi incertae sedis</taxon>
        <taxon>Mucoromycota</taxon>
        <taxon>Mortierellomycotina</taxon>
        <taxon>Mortierellomycetes</taxon>
        <taxon>Mortierellales</taxon>
        <taxon>Mortierellaceae</taxon>
        <taxon>Linnemannia</taxon>
    </lineage>
</organism>
<keyword evidence="2" id="KW-0507">mRNA processing</keyword>
<keyword evidence="2" id="KW-0808">Transferase</keyword>
<dbReference type="Pfam" id="PF10156">
    <property type="entry name" value="Med17"/>
    <property type="match status" value="1"/>
</dbReference>
<keyword evidence="2" id="KW-0949">S-adenosyl-L-methionine</keyword>
<evidence type="ECO:0000313" key="5">
    <source>
        <dbReference type="EMBL" id="KAG0323127.1"/>
    </source>
</evidence>
<dbReference type="GO" id="GO:0003712">
    <property type="term" value="F:transcription coregulator activity"/>
    <property type="evidence" value="ECO:0007669"/>
    <property type="project" value="InterPro"/>
</dbReference>
<evidence type="ECO:0000313" key="6">
    <source>
        <dbReference type="Proteomes" id="UP000823405"/>
    </source>
</evidence>
<keyword evidence="2 5" id="KW-0489">Methyltransferase</keyword>
<sequence>MRPLIPPSEFLDQHLDVFQASSYDIPPNCFKIKYGRPEAVDLDLFCVKGIVDNLVESKKRLRAVPQDVFGRARQRCNPYELVGSSIFMNRASVKLASIDSQLALTATKEDPSVGSESEGNGDSKMFRFADLCSGPGGFSEYLLWRKHTWGERARGWAMTLKGDLDFQVEKFHKDAAVQDNLRIYYGRDGTGDILNQENIDAFAALVDQQTNGLGVGLVSADGGISVDGDEAVQETLLQRLILCQILTMFKTLQKGGDFVVKIFDIFTPVTAGLVWILSRNFEKICVMKPLTSRPMNSERYVVCRHLLQRQPSQVIEHLKEVNSRYQQLKDKEQSAASATGDSDAQPSSTSTPLDSTKDDVNHIVDLAVLTGDSHFMEYIKRNNMKTAIRQTEALDVFLNNTRSNTMGILSNATLDRIRHNSTSSIGRIPMRNSQHPIMVAEDSNKRIRLNLEPSLDRLPFDITQKAEEIYLPDGDPSEKLKRKVKVISDAAGDHYDRYTDNAASADKPAEGLAVVTTADMGGLDVEDSPAGGVAAASAAAVAHGRVTSPQGIYTKLWHAQSEVGIALDVLNIIISSFQLPSAPGGPGSSFSPNAPPTALPPGSLKCEHVPKPILVSAQIQNEKLALGCKRQQLRNAADILMQGAQKLRGVMVDEDQFWAGALRLRKNNWCLVSGRSGLPGHHQQVLQLNLPHGSRLGMGSQLFVHYGFRDVGSLYGERAYAELVRKPSPRNESSSGKARSIELHIPHKSGKVLIMSLMQQGTVYIHGPRQPKGRKVNTLHTQLLDAQDSLFDGELFHELINEARTMAGSVSIVDSEILLSISDELELRIAYRCPTPEDLRQVSLAKSDLTKRFEGIADIMRYAIQLTQYRRFRQNIKERTDSFFKSSRPGGGRVAGTYGQIQQTLQHRPTTMLSMMLQVLQYYTFSKRVRDVLTRSTRNLRQSWWEAIHLQSVDIKPPPQSLTSSSFGIGNAGPQAPLRPNSTAASPFRNTSNYGLGSAISIRVGMHAPPIRFVIRSHPLPCVVLQLSDRPSAPIAHIAEFEKVLEQELASRAIGRICDVLNSINDWSVLTPGLQCPRFVIDIEQHCVGVFAIPQQRGDEGKLKNSHIHLTVDMKADRAISIAITCNHDRFGSKRIFLEDQPLQSRAILPSSGEHGLRPHGVVLIGAASDTGGLAMETFRSWLQQNILSELEI</sequence>
<comment type="similarity">
    <text evidence="1">Belongs to the Mediator complex subunit 17 family.</text>
</comment>
<dbReference type="Gene3D" id="3.40.50.12760">
    <property type="match status" value="1"/>
</dbReference>
<name>A0A9P6RLX1_9FUNG</name>
<dbReference type="GO" id="GO:0032259">
    <property type="term" value="P:methylation"/>
    <property type="evidence" value="ECO:0007669"/>
    <property type="project" value="UniProtKB-KW"/>
</dbReference>
<reference evidence="5" key="1">
    <citation type="journal article" date="2020" name="Fungal Divers.">
        <title>Resolving the Mortierellaceae phylogeny through synthesis of multi-gene phylogenetics and phylogenomics.</title>
        <authorList>
            <person name="Vandepol N."/>
            <person name="Liber J."/>
            <person name="Desiro A."/>
            <person name="Na H."/>
            <person name="Kennedy M."/>
            <person name="Barry K."/>
            <person name="Grigoriev I.V."/>
            <person name="Miller A.N."/>
            <person name="O'Donnell K."/>
            <person name="Stajich J.E."/>
            <person name="Bonito G."/>
        </authorList>
    </citation>
    <scope>NUCLEOTIDE SEQUENCE</scope>
    <source>
        <strain evidence="5">NVP60</strain>
    </source>
</reference>
<gene>
    <name evidence="5" type="primary">FTSJD2</name>
    <name evidence="1" type="synonym">MED17</name>
    <name evidence="5" type="ORF">BGZ97_000055</name>
</gene>
<dbReference type="GO" id="GO:0016556">
    <property type="term" value="P:mRNA modification"/>
    <property type="evidence" value="ECO:0007669"/>
    <property type="project" value="UniProtKB-UniRule"/>
</dbReference>
<proteinExistence type="inferred from homology"/>
<feature type="region of interest" description="Disordered" evidence="3">
    <location>
        <begin position="329"/>
        <end position="356"/>
    </location>
</feature>
<protein>
    <recommendedName>
        <fullName evidence="1 2">Multifunctional fusion protein</fullName>
    </recommendedName>
    <domain>
        <recommendedName>
            <fullName evidence="2">Cap-specific mRNA (nucleoside-2'-O-)-methyltransferase 1</fullName>
            <ecNumber evidence="2">2.1.1.57</ecNumber>
        </recommendedName>
        <alternativeName>
            <fullName evidence="2">Cap1 2'O-ribose methyltransferase 1</fullName>
        </alternativeName>
    </domain>
    <domain>
        <recommendedName>
            <fullName evidence="1">Mediator of RNA polymerase II transcription subunit 17</fullName>
        </recommendedName>
        <alternativeName>
            <fullName evidence="1">Mediator complex subunit 17</fullName>
        </alternativeName>
    </domain>
</protein>
<dbReference type="PROSITE" id="PS51613">
    <property type="entry name" value="SAM_MT_RRMJ"/>
    <property type="match status" value="1"/>
</dbReference>
<feature type="compositionally biased region" description="Polar residues" evidence="3">
    <location>
        <begin position="334"/>
        <end position="354"/>
    </location>
</feature>
<dbReference type="InterPro" id="IPR025816">
    <property type="entry name" value="RrmJ-type_MeTrfase"/>
</dbReference>
<dbReference type="EC" id="2.1.1.57" evidence="2"/>
<keyword evidence="6" id="KW-1185">Reference proteome</keyword>
<dbReference type="InterPro" id="IPR019313">
    <property type="entry name" value="Mediator_Med17"/>
</dbReference>
<feature type="region of interest" description="Disordered" evidence="3">
    <location>
        <begin position="584"/>
        <end position="603"/>
    </location>
</feature>
<feature type="domain" description="RrmJ-type SAM-dependent 2'-O-MTase" evidence="4">
    <location>
        <begin position="86"/>
        <end position="307"/>
    </location>
</feature>
<evidence type="ECO:0000256" key="1">
    <source>
        <dbReference type="RuleBase" id="RU364140"/>
    </source>
</evidence>
<dbReference type="Proteomes" id="UP000823405">
    <property type="component" value="Unassembled WGS sequence"/>
</dbReference>
<comment type="function">
    <text evidence="2">S-adenosyl-L-methionine-dependent methyltransferase that mediates RNA cap1 2'-O-ribose methylation to the 5'-cap structure of RNAs. Methylates the ribose of the first nucleotide of a m(7)GpppG-capped mRNA to produce m(7)GpppNmp (cap1).</text>
</comment>
<keyword evidence="1" id="KW-0539">Nucleus</keyword>
<dbReference type="GO" id="GO:0005737">
    <property type="term" value="C:cytoplasm"/>
    <property type="evidence" value="ECO:0007669"/>
    <property type="project" value="TreeGrafter"/>
</dbReference>
<evidence type="ECO:0000259" key="4">
    <source>
        <dbReference type="PROSITE" id="PS51613"/>
    </source>
</evidence>